<evidence type="ECO:0000313" key="2">
    <source>
        <dbReference type="EMBL" id="EHK42015.1"/>
    </source>
</evidence>
<protein>
    <submittedName>
        <fullName evidence="2">Uncharacterized protein</fullName>
    </submittedName>
</protein>
<dbReference type="EMBL" id="ABDG02000027">
    <property type="protein sequence ID" value="EHK42015.1"/>
    <property type="molecule type" value="Genomic_DNA"/>
</dbReference>
<dbReference type="GeneID" id="25785809"/>
<evidence type="ECO:0000256" key="1">
    <source>
        <dbReference type="SAM" id="MobiDB-lite"/>
    </source>
</evidence>
<name>G9P4M9_HYPAI</name>
<evidence type="ECO:0000313" key="3">
    <source>
        <dbReference type="Proteomes" id="UP000005426"/>
    </source>
</evidence>
<comment type="caution">
    <text evidence="2">The sequence shown here is derived from an EMBL/GenBank/DDBJ whole genome shotgun (WGS) entry which is preliminary data.</text>
</comment>
<dbReference type="HOGENOM" id="CLU_735789_0_0_1"/>
<dbReference type="KEGG" id="tatv:25785809"/>
<organism evidence="2 3">
    <name type="scientific">Hypocrea atroviridis (strain ATCC 20476 / IMI 206040)</name>
    <name type="common">Trichoderma atroviride</name>
    <dbReference type="NCBI Taxonomy" id="452589"/>
    <lineage>
        <taxon>Eukaryota</taxon>
        <taxon>Fungi</taxon>
        <taxon>Dikarya</taxon>
        <taxon>Ascomycota</taxon>
        <taxon>Pezizomycotina</taxon>
        <taxon>Sordariomycetes</taxon>
        <taxon>Hypocreomycetidae</taxon>
        <taxon>Hypocreales</taxon>
        <taxon>Hypocreaceae</taxon>
        <taxon>Trichoderma</taxon>
    </lineage>
</organism>
<keyword evidence="3" id="KW-1185">Reference proteome</keyword>
<dbReference type="Proteomes" id="UP000005426">
    <property type="component" value="Unassembled WGS sequence"/>
</dbReference>
<accession>G9P4M9</accession>
<sequence length="376" mass="41189">MVSASPEPWKPYASPLDTPLGSLAGRAIGRLSLEERRRRGGGKEVKKRWIHYDMHQISQCGMPRGTTRQRPAADKSPLIDRMDASIPARPQLLTGNCIGPDTLVYARSNMQAHTTDRERRAVGHGILGASATAAMLSGGDAWRCRARRLIGPLCVSWHPFSAAGCVDDADWAAPGAVSWWAGIGRWMRLRPRWHANAMHNALPTHLAAGHWQPQETPGGHHPLALFWVLFWGLGLSHFHGAASGAASPVSQSARHVSCMDVAEAEAEADAEAQAAQASGGKREATSVSTPASNRHRPQSEGAIHCHRHRGSAASYRLASYRTRPRIDDLYTIYCTTGVCLRQQNRTAPSHQRQRHVDQPLVSTLRSNRTSYTVPYT</sequence>
<gene>
    <name evidence="2" type="ORF">TRIATDRAFT_84224</name>
</gene>
<proteinExistence type="predicted"/>
<feature type="region of interest" description="Disordered" evidence="1">
    <location>
        <begin position="267"/>
        <end position="307"/>
    </location>
</feature>
<dbReference type="AlphaFoldDB" id="G9P4M9"/>
<reference evidence="2 3" key="1">
    <citation type="journal article" date="2011" name="Genome Biol.">
        <title>Comparative genome sequence analysis underscores mycoparasitism as the ancestral life style of Trichoderma.</title>
        <authorList>
            <person name="Kubicek C.P."/>
            <person name="Herrera-Estrella A."/>
            <person name="Seidl-Seiboth V."/>
            <person name="Martinez D.A."/>
            <person name="Druzhinina I.S."/>
            <person name="Thon M."/>
            <person name="Zeilinger S."/>
            <person name="Casas-Flores S."/>
            <person name="Horwitz B.A."/>
            <person name="Mukherjee P.K."/>
            <person name="Mukherjee M."/>
            <person name="Kredics L."/>
            <person name="Alcaraz L.D."/>
            <person name="Aerts A."/>
            <person name="Antal Z."/>
            <person name="Atanasova L."/>
            <person name="Cervantes-Badillo M.G."/>
            <person name="Challacombe J."/>
            <person name="Chertkov O."/>
            <person name="McCluskey K."/>
            <person name="Coulpier F."/>
            <person name="Deshpande N."/>
            <person name="von Doehren H."/>
            <person name="Ebbole D.J."/>
            <person name="Esquivel-Naranjo E.U."/>
            <person name="Fekete E."/>
            <person name="Flipphi M."/>
            <person name="Glaser F."/>
            <person name="Gomez-Rodriguez E.Y."/>
            <person name="Gruber S."/>
            <person name="Han C."/>
            <person name="Henrissat B."/>
            <person name="Hermosa R."/>
            <person name="Hernandez-Onate M."/>
            <person name="Karaffa L."/>
            <person name="Kosti I."/>
            <person name="Le Crom S."/>
            <person name="Lindquist E."/>
            <person name="Lucas S."/>
            <person name="Luebeck M."/>
            <person name="Luebeck P.S."/>
            <person name="Margeot A."/>
            <person name="Metz B."/>
            <person name="Misra M."/>
            <person name="Nevalainen H."/>
            <person name="Omann M."/>
            <person name="Packer N."/>
            <person name="Perrone G."/>
            <person name="Uresti-Rivera E.E."/>
            <person name="Salamov A."/>
            <person name="Schmoll M."/>
            <person name="Seiboth B."/>
            <person name="Shapiro H."/>
            <person name="Sukno S."/>
            <person name="Tamayo-Ramos J.A."/>
            <person name="Tisch D."/>
            <person name="Wiest A."/>
            <person name="Wilkinson H.H."/>
            <person name="Zhang M."/>
            <person name="Coutinho P.M."/>
            <person name="Kenerley C.M."/>
            <person name="Monte E."/>
            <person name="Baker S.E."/>
            <person name="Grigoriev I.V."/>
        </authorList>
    </citation>
    <scope>NUCLEOTIDE SEQUENCE [LARGE SCALE GENOMIC DNA]</scope>
    <source>
        <strain evidence="3">ATCC 20476 / IMI 206040</strain>
    </source>
</reference>